<feature type="region of interest" description="Disordered" evidence="1">
    <location>
        <begin position="139"/>
        <end position="163"/>
    </location>
</feature>
<feature type="compositionally biased region" description="Basic and acidic residues" evidence="1">
    <location>
        <begin position="150"/>
        <end position="163"/>
    </location>
</feature>
<organism evidence="3 4">
    <name type="scientific">Actinomadura bangladeshensis</name>
    <dbReference type="NCBI Taxonomy" id="453573"/>
    <lineage>
        <taxon>Bacteria</taxon>
        <taxon>Bacillati</taxon>
        <taxon>Actinomycetota</taxon>
        <taxon>Actinomycetes</taxon>
        <taxon>Streptosporangiales</taxon>
        <taxon>Thermomonosporaceae</taxon>
        <taxon>Actinomadura</taxon>
    </lineage>
</organism>
<feature type="compositionally biased region" description="Polar residues" evidence="1">
    <location>
        <begin position="506"/>
        <end position="526"/>
    </location>
</feature>
<dbReference type="Proteomes" id="UP000295431">
    <property type="component" value="Unassembled WGS sequence"/>
</dbReference>
<feature type="region of interest" description="Disordered" evidence="1">
    <location>
        <begin position="248"/>
        <end position="267"/>
    </location>
</feature>
<dbReference type="InterPro" id="IPR005094">
    <property type="entry name" value="Endonuclease_MobA/VirD2"/>
</dbReference>
<accession>A0A4R4P5L6</accession>
<evidence type="ECO:0000313" key="4">
    <source>
        <dbReference type="Proteomes" id="UP000295431"/>
    </source>
</evidence>
<dbReference type="EMBL" id="SMJW01000036">
    <property type="protein sequence ID" value="TDC17239.1"/>
    <property type="molecule type" value="Genomic_DNA"/>
</dbReference>
<protein>
    <recommendedName>
        <fullName evidence="2">MobA/VirD2-like nuclease domain-containing protein</fullName>
    </recommendedName>
</protein>
<evidence type="ECO:0000256" key="1">
    <source>
        <dbReference type="SAM" id="MobiDB-lite"/>
    </source>
</evidence>
<feature type="domain" description="MobA/VirD2-like nuclease" evidence="2">
    <location>
        <begin position="39"/>
        <end position="134"/>
    </location>
</feature>
<feature type="region of interest" description="Disordered" evidence="1">
    <location>
        <begin position="497"/>
        <end position="565"/>
    </location>
</feature>
<keyword evidence="4" id="KW-1185">Reference proteome</keyword>
<comment type="caution">
    <text evidence="3">The sequence shown here is derived from an EMBL/GenBank/DDBJ whole genome shotgun (WGS) entry which is preliminary data.</text>
</comment>
<evidence type="ECO:0000313" key="3">
    <source>
        <dbReference type="EMBL" id="TDC17239.1"/>
    </source>
</evidence>
<gene>
    <name evidence="3" type="ORF">E1284_09810</name>
</gene>
<dbReference type="AlphaFoldDB" id="A0A4R4P5L6"/>
<name>A0A4R4P5L6_9ACTN</name>
<dbReference type="OrthoDB" id="4382201at2"/>
<proteinExistence type="predicted"/>
<dbReference type="Pfam" id="PF03432">
    <property type="entry name" value="Relaxase"/>
    <property type="match status" value="1"/>
</dbReference>
<evidence type="ECO:0000259" key="2">
    <source>
        <dbReference type="Pfam" id="PF03432"/>
    </source>
</evidence>
<reference evidence="3 4" key="1">
    <citation type="submission" date="2019-03" db="EMBL/GenBank/DDBJ databases">
        <title>Draft genome sequences of novel Actinobacteria.</title>
        <authorList>
            <person name="Sahin N."/>
            <person name="Ay H."/>
            <person name="Saygin H."/>
        </authorList>
    </citation>
    <scope>NUCLEOTIDE SEQUENCE [LARGE SCALE GENOMIC DNA]</scope>
    <source>
        <strain evidence="3 4">DSM 45347</strain>
    </source>
</reference>
<sequence length="565" mass="61996">MAGFRTPAELEPALRADGRRDFRRLDGLLTQPLALLGERNYRKPVWHVSVRAAPEDPILSDRQWAEVAQEVMSRTGLAEGEDDDGVRWVAVRHADDHIHIVATLAREDGARPEVWNDGYRIRDACREVERRFGLRRTAPADRTAARRPKRGESEKAARVGRGESARGVLRRHVAVAAAGTRTEAEFFATLRAEGVLVRLRHSTREPGQVTGYAVALADDCASSGRPVWFGGGKLAADLTLPRLRRRWSADGAAGPGSRPLSGRHMSPRTARAVLRTAVRRAADDTRTATEFLNRLEQDGLLVRPRYSKSDPDEVTGYAVALPDQAEPLWCSGGQLADDLTLPRLRRRWDGSERDEVRPEDDLTHEERQAFYDDAARAAAFATSQIRRHLATDPYAAEDACWAASDALHAAGKATGNQHLRRAADAYERAARAPYGRIPRPTSAGNALRTAARLLALAGVQDRTTVSILLLVSRLLALLETIAQIRLLQQRQAQADAARRARHHLEQAQTDPGSQPGSQRDASQVPSQVRLAMAAFPNPWAPGPSVGPASPPRSTGRSPAPRPRIP</sequence>
<dbReference type="RefSeq" id="WP_131938709.1">
    <property type="nucleotide sequence ID" value="NZ_BAAAMX010000049.1"/>
</dbReference>